<dbReference type="eggNOG" id="COG2847">
    <property type="taxonomic scope" value="Bacteria"/>
</dbReference>
<dbReference type="Pfam" id="PF04314">
    <property type="entry name" value="PCuAC"/>
    <property type="match status" value="1"/>
</dbReference>
<name>H6SNA0_PARPM</name>
<feature type="signal peptide" evidence="1">
    <location>
        <begin position="1"/>
        <end position="19"/>
    </location>
</feature>
<dbReference type="SUPFAM" id="SSF110087">
    <property type="entry name" value="DR1885-like metal-binding protein"/>
    <property type="match status" value="1"/>
</dbReference>
<dbReference type="KEGG" id="rpm:RSPPHO_00350"/>
<dbReference type="HOGENOM" id="CLU_100939_2_2_5"/>
<dbReference type="PATRIC" id="fig|1150469.3.peg.412"/>
<keyword evidence="1" id="KW-0732">Signal</keyword>
<organism evidence="2 3">
    <name type="scientific">Pararhodospirillum photometricum DSM 122</name>
    <dbReference type="NCBI Taxonomy" id="1150469"/>
    <lineage>
        <taxon>Bacteria</taxon>
        <taxon>Pseudomonadati</taxon>
        <taxon>Pseudomonadota</taxon>
        <taxon>Alphaproteobacteria</taxon>
        <taxon>Rhodospirillales</taxon>
        <taxon>Rhodospirillaceae</taxon>
        <taxon>Pararhodospirillum</taxon>
    </lineage>
</organism>
<accession>H6SNA0</accession>
<dbReference type="PANTHER" id="PTHR36302">
    <property type="entry name" value="BLR7088 PROTEIN"/>
    <property type="match status" value="1"/>
</dbReference>
<dbReference type="InterPro" id="IPR036182">
    <property type="entry name" value="PCuAC_sf"/>
</dbReference>
<dbReference type="InterPro" id="IPR007410">
    <property type="entry name" value="LpqE-like"/>
</dbReference>
<evidence type="ECO:0000313" key="2">
    <source>
        <dbReference type="EMBL" id="CCG06976.1"/>
    </source>
</evidence>
<dbReference type="PANTHER" id="PTHR36302:SF1">
    <property type="entry name" value="COPPER CHAPERONE PCU(A)C"/>
    <property type="match status" value="1"/>
</dbReference>
<dbReference type="AlphaFoldDB" id="H6SNA0"/>
<sequence>MFVRAIVLAAGLAVVPLWGAGAQEPSPITVEGAWARASASVARVAGAFMTFHNQGPADRLIKAEADISQRVELHTQSFKNGMATMRSLPGLDIAAKADTVLEPGGLHIMFIDLKAPLKEGDRFPLALTFERAGTIQVEVAVKAAGSMSGMDGMGGMGGMGAQGEKP</sequence>
<feature type="chain" id="PRO_5003606492" description="Copper chaperone PCu(A)C" evidence="1">
    <location>
        <begin position="20"/>
        <end position="166"/>
    </location>
</feature>
<evidence type="ECO:0000313" key="3">
    <source>
        <dbReference type="Proteomes" id="UP000033220"/>
    </source>
</evidence>
<gene>
    <name evidence="2" type="ORF">RSPPHO_00350</name>
</gene>
<dbReference type="Proteomes" id="UP000033220">
    <property type="component" value="Chromosome DSM 122"/>
</dbReference>
<dbReference type="RefSeq" id="WP_014413616.1">
    <property type="nucleotide sequence ID" value="NC_017059.1"/>
</dbReference>
<proteinExistence type="predicted"/>
<evidence type="ECO:0000256" key="1">
    <source>
        <dbReference type="SAM" id="SignalP"/>
    </source>
</evidence>
<keyword evidence="3" id="KW-1185">Reference proteome</keyword>
<dbReference type="OrthoDB" id="9796962at2"/>
<protein>
    <recommendedName>
        <fullName evidence="4">Copper chaperone PCu(A)C</fullName>
    </recommendedName>
</protein>
<evidence type="ECO:0008006" key="4">
    <source>
        <dbReference type="Google" id="ProtNLM"/>
    </source>
</evidence>
<dbReference type="InterPro" id="IPR058248">
    <property type="entry name" value="Lxx211020-like"/>
</dbReference>
<dbReference type="STRING" id="1150469.RSPPHO_00350"/>
<dbReference type="Gene3D" id="2.60.40.1890">
    <property type="entry name" value="PCu(A)C copper chaperone"/>
    <property type="match status" value="1"/>
</dbReference>
<reference evidence="2 3" key="1">
    <citation type="submission" date="2012-02" db="EMBL/GenBank/DDBJ databases">
        <title>Shotgun genome sequence of Phaeospirillum photometricum DSM 122.</title>
        <authorList>
            <person name="Duquesne K."/>
            <person name="Sturgis J."/>
        </authorList>
    </citation>
    <scope>NUCLEOTIDE SEQUENCE [LARGE SCALE GENOMIC DNA]</scope>
    <source>
        <strain evidence="3">DSM122</strain>
    </source>
</reference>
<dbReference type="EMBL" id="HE663493">
    <property type="protein sequence ID" value="CCG06976.1"/>
    <property type="molecule type" value="Genomic_DNA"/>
</dbReference>